<comment type="caution">
    <text evidence="1">The sequence shown here is derived from an EMBL/GenBank/DDBJ whole genome shotgun (WGS) entry which is preliminary data.</text>
</comment>
<organism evidence="1 2">
    <name type="scientific">Salibacterium lacus</name>
    <dbReference type="NCBI Taxonomy" id="1898109"/>
    <lineage>
        <taxon>Bacteria</taxon>
        <taxon>Bacillati</taxon>
        <taxon>Bacillota</taxon>
        <taxon>Bacilli</taxon>
        <taxon>Bacillales</taxon>
        <taxon>Bacillaceae</taxon>
    </lineage>
</organism>
<gene>
    <name evidence="1" type="ORF">ACFSUB_01165</name>
</gene>
<name>A0ABW5SZK3_9BACI</name>
<accession>A0ABW5SZK3</accession>
<dbReference type="RefSeq" id="WP_380711353.1">
    <property type="nucleotide sequence ID" value="NZ_JBHUML010000002.1"/>
</dbReference>
<evidence type="ECO:0000313" key="1">
    <source>
        <dbReference type="EMBL" id="MFD2704060.1"/>
    </source>
</evidence>
<sequence>MELRGQVLIKELEQQGFFLALDGRMLNELSVQELEREKVRLPEVIQL</sequence>
<proteinExistence type="predicted"/>
<reference evidence="2" key="1">
    <citation type="journal article" date="2019" name="Int. J. Syst. Evol. Microbiol.">
        <title>The Global Catalogue of Microorganisms (GCM) 10K type strain sequencing project: providing services to taxonomists for standard genome sequencing and annotation.</title>
        <authorList>
            <consortium name="The Broad Institute Genomics Platform"/>
            <consortium name="The Broad Institute Genome Sequencing Center for Infectious Disease"/>
            <person name="Wu L."/>
            <person name="Ma J."/>
        </authorList>
    </citation>
    <scope>NUCLEOTIDE SEQUENCE [LARGE SCALE GENOMIC DNA]</scope>
    <source>
        <strain evidence="2">KCTC 33792</strain>
    </source>
</reference>
<dbReference type="EMBL" id="JBHUML010000002">
    <property type="protein sequence ID" value="MFD2704060.1"/>
    <property type="molecule type" value="Genomic_DNA"/>
</dbReference>
<evidence type="ECO:0008006" key="3">
    <source>
        <dbReference type="Google" id="ProtNLM"/>
    </source>
</evidence>
<evidence type="ECO:0000313" key="2">
    <source>
        <dbReference type="Proteomes" id="UP001597520"/>
    </source>
</evidence>
<dbReference type="Proteomes" id="UP001597520">
    <property type="component" value="Unassembled WGS sequence"/>
</dbReference>
<protein>
    <recommendedName>
        <fullName evidence="3">Fur-regulated basic protein FbpA</fullName>
    </recommendedName>
</protein>
<keyword evidence="2" id="KW-1185">Reference proteome</keyword>